<keyword evidence="2" id="KW-1003">Cell membrane</keyword>
<dbReference type="PANTHER" id="PTHR30250">
    <property type="entry name" value="PST FAMILY PREDICTED COLANIC ACID TRANSPORTER"/>
    <property type="match status" value="1"/>
</dbReference>
<feature type="transmembrane region" description="Helical" evidence="6">
    <location>
        <begin position="240"/>
        <end position="263"/>
    </location>
</feature>
<comment type="caution">
    <text evidence="7">The sequence shown here is derived from an EMBL/GenBank/DDBJ whole genome shotgun (WGS) entry which is preliminary data.</text>
</comment>
<dbReference type="EMBL" id="JAARRW010000012">
    <property type="protein sequence ID" value="MBC1563713.1"/>
    <property type="molecule type" value="Genomic_DNA"/>
</dbReference>
<evidence type="ECO:0000313" key="7">
    <source>
        <dbReference type="EMBL" id="MBC1563713.1"/>
    </source>
</evidence>
<evidence type="ECO:0000313" key="9">
    <source>
        <dbReference type="Proteomes" id="UP000541955"/>
    </source>
</evidence>
<evidence type="ECO:0000256" key="5">
    <source>
        <dbReference type="ARBA" id="ARBA00023136"/>
    </source>
</evidence>
<comment type="subcellular location">
    <subcellularLocation>
        <location evidence="1">Cell membrane</location>
        <topology evidence="1">Multi-pass membrane protein</topology>
    </subcellularLocation>
</comment>
<feature type="transmembrane region" description="Helical" evidence="6">
    <location>
        <begin position="407"/>
        <end position="425"/>
    </location>
</feature>
<keyword evidence="4 6" id="KW-1133">Transmembrane helix</keyword>
<evidence type="ECO:0000313" key="8">
    <source>
        <dbReference type="EMBL" id="MBC2242355.1"/>
    </source>
</evidence>
<feature type="transmembrane region" description="Helical" evidence="6">
    <location>
        <begin position="80"/>
        <end position="98"/>
    </location>
</feature>
<feature type="transmembrane region" description="Helical" evidence="6">
    <location>
        <begin position="320"/>
        <end position="342"/>
    </location>
</feature>
<feature type="transmembrane region" description="Helical" evidence="6">
    <location>
        <begin position="349"/>
        <end position="369"/>
    </location>
</feature>
<dbReference type="InterPro" id="IPR002797">
    <property type="entry name" value="Polysacc_synth"/>
</dbReference>
<dbReference type="Proteomes" id="UP000553016">
    <property type="component" value="Unassembled WGS sequence"/>
</dbReference>
<evidence type="ECO:0000256" key="6">
    <source>
        <dbReference type="SAM" id="Phobius"/>
    </source>
</evidence>
<dbReference type="PANTHER" id="PTHR30250:SF11">
    <property type="entry name" value="O-ANTIGEN TRANSPORTER-RELATED"/>
    <property type="match status" value="1"/>
</dbReference>
<organism evidence="7 9">
    <name type="scientific">Listeria booriae</name>
    <dbReference type="NCBI Taxonomy" id="1552123"/>
    <lineage>
        <taxon>Bacteria</taxon>
        <taxon>Bacillati</taxon>
        <taxon>Bacillota</taxon>
        <taxon>Bacilli</taxon>
        <taxon>Bacillales</taxon>
        <taxon>Listeriaceae</taxon>
        <taxon>Listeria</taxon>
    </lineage>
</organism>
<evidence type="ECO:0000256" key="3">
    <source>
        <dbReference type="ARBA" id="ARBA00022692"/>
    </source>
</evidence>
<keyword evidence="5 6" id="KW-0472">Membrane</keyword>
<feature type="transmembrane region" description="Helical" evidence="6">
    <location>
        <begin position="437"/>
        <end position="455"/>
    </location>
</feature>
<feature type="transmembrane region" description="Helical" evidence="6">
    <location>
        <begin position="39"/>
        <end position="59"/>
    </location>
</feature>
<reference evidence="9 10" key="1">
    <citation type="submission" date="2020-03" db="EMBL/GenBank/DDBJ databases">
        <title>Soil Listeria distribution.</title>
        <authorList>
            <person name="Liao J."/>
            <person name="Wiedmann M."/>
        </authorList>
    </citation>
    <scope>NUCLEOTIDE SEQUENCE [LARGE SCALE GENOMIC DNA]</scope>
    <source>
        <strain evidence="8 10">FSL L7-0149</strain>
        <strain evidence="7 9">FSL L7-1387</strain>
    </source>
</reference>
<evidence type="ECO:0000256" key="4">
    <source>
        <dbReference type="ARBA" id="ARBA00022989"/>
    </source>
</evidence>
<name>A0A7X1CGQ0_9LIST</name>
<dbReference type="Pfam" id="PF01943">
    <property type="entry name" value="Polysacc_synt"/>
    <property type="match status" value="1"/>
</dbReference>
<feature type="transmembrane region" description="Helical" evidence="6">
    <location>
        <begin position="110"/>
        <end position="129"/>
    </location>
</feature>
<feature type="transmembrane region" description="Helical" evidence="6">
    <location>
        <begin position="136"/>
        <end position="155"/>
    </location>
</feature>
<protein>
    <submittedName>
        <fullName evidence="7">Oligosaccharide flippase family protein</fullName>
    </submittedName>
</protein>
<dbReference type="AlphaFoldDB" id="A0A7X1CGQ0"/>
<feature type="transmembrane region" description="Helical" evidence="6">
    <location>
        <begin position="204"/>
        <end position="220"/>
    </location>
</feature>
<accession>A0A7X1CGQ0</accession>
<feature type="transmembrane region" description="Helical" evidence="6">
    <location>
        <begin position="375"/>
        <end position="395"/>
    </location>
</feature>
<dbReference type="EMBL" id="JAARZA010000014">
    <property type="protein sequence ID" value="MBC2242355.1"/>
    <property type="molecule type" value="Genomic_DNA"/>
</dbReference>
<evidence type="ECO:0000256" key="2">
    <source>
        <dbReference type="ARBA" id="ARBA00022475"/>
    </source>
</evidence>
<dbReference type="RefSeq" id="WP_185430571.1">
    <property type="nucleotide sequence ID" value="NZ_JAARRW010000012.1"/>
</dbReference>
<feature type="transmembrane region" description="Helical" evidence="6">
    <location>
        <begin position="161"/>
        <end position="183"/>
    </location>
</feature>
<dbReference type="InterPro" id="IPR050833">
    <property type="entry name" value="Poly_Biosynth_Transport"/>
</dbReference>
<dbReference type="Proteomes" id="UP000541955">
    <property type="component" value="Unassembled WGS sequence"/>
</dbReference>
<proteinExistence type="predicted"/>
<keyword evidence="3 6" id="KW-0812">Transmembrane</keyword>
<dbReference type="GO" id="GO:0005886">
    <property type="term" value="C:plasma membrane"/>
    <property type="evidence" value="ECO:0007669"/>
    <property type="project" value="UniProtKB-SubCell"/>
</dbReference>
<evidence type="ECO:0000256" key="1">
    <source>
        <dbReference type="ARBA" id="ARBA00004651"/>
    </source>
</evidence>
<evidence type="ECO:0000313" key="10">
    <source>
        <dbReference type="Proteomes" id="UP000553016"/>
    </source>
</evidence>
<sequence>MKKNYIYILFYQLIIIVAPLFTTPYVSRVLGAQNIGIDAYVNSIVQIFLVFIVLNIGVYGRKQIAETKTKAELKATFAGIYLMQLACGGIVWIAYFIFVCNVSNYQMVFWIYGITLVAYGLDISWFFFGREKVQRIMVRNTIVRLISIICIFMFVRDTGDLLVYVVINAAALLVGQLVTWSALLVDLGRVRFTLEAMRPHVQPILILSVVPCVSLAYTSLNKVVLGNVTGEIEVGYFNQAFKIYTICMGFVSALSTVILPRVAVHYKNGETEKFNRFVSFSFRYVGFTTIPLSFGIIAIAPSFVPFFLGDAFTPATGSLILIAPCLFLAGLADILGLQILLITNQAKRYTISIVIACIVSFVTNLLIVNEWKSEGTALSFLVANIVIVLLQLYFARKHYSFRYFAKIMSKYVLFGAIMLAGIWYVKSLYTGNSVTLSLLLQIGTGVYVYIFCLFFSKDPLLVQLLNRKVGGQYARK</sequence>
<feature type="transmembrane region" description="Helical" evidence="6">
    <location>
        <begin position="7"/>
        <end position="27"/>
    </location>
</feature>
<feature type="transmembrane region" description="Helical" evidence="6">
    <location>
        <begin position="284"/>
        <end position="308"/>
    </location>
</feature>
<gene>
    <name evidence="7" type="ORF">HB902_16685</name>
    <name evidence="8" type="ORF">HCB35_17940</name>
</gene>